<dbReference type="OrthoDB" id="3167181at2759"/>
<reference evidence="3 4" key="1">
    <citation type="submission" date="2018-11" db="EMBL/GenBank/DDBJ databases">
        <title>Genome sequence of Saitozyma podzolica DSM 27192.</title>
        <authorList>
            <person name="Aliyu H."/>
            <person name="Gorte O."/>
            <person name="Ochsenreither K."/>
        </authorList>
    </citation>
    <scope>NUCLEOTIDE SEQUENCE [LARGE SCALE GENOMIC DNA]</scope>
    <source>
        <strain evidence="3 4">DSM 27192</strain>
    </source>
</reference>
<feature type="chain" id="PRO_5019440870" evidence="2">
    <location>
        <begin position="20"/>
        <end position="249"/>
    </location>
</feature>
<gene>
    <name evidence="3" type="ORF">EHS25_003548</name>
</gene>
<evidence type="ECO:0000256" key="1">
    <source>
        <dbReference type="SAM" id="MobiDB-lite"/>
    </source>
</evidence>
<evidence type="ECO:0000313" key="4">
    <source>
        <dbReference type="Proteomes" id="UP000279259"/>
    </source>
</evidence>
<evidence type="ECO:0000256" key="2">
    <source>
        <dbReference type="SAM" id="SignalP"/>
    </source>
</evidence>
<feature type="region of interest" description="Disordered" evidence="1">
    <location>
        <begin position="44"/>
        <end position="63"/>
    </location>
</feature>
<dbReference type="AlphaFoldDB" id="A0A427Y7K2"/>
<accession>A0A427Y7K2</accession>
<dbReference type="STRING" id="1890683.A0A427Y7K2"/>
<feature type="signal peptide" evidence="2">
    <location>
        <begin position="1"/>
        <end position="19"/>
    </location>
</feature>
<evidence type="ECO:0000313" key="3">
    <source>
        <dbReference type="EMBL" id="RSH87059.1"/>
    </source>
</evidence>
<protein>
    <submittedName>
        <fullName evidence="3">Uncharacterized protein</fullName>
    </submittedName>
</protein>
<proteinExistence type="predicted"/>
<keyword evidence="4" id="KW-1185">Reference proteome</keyword>
<comment type="caution">
    <text evidence="3">The sequence shown here is derived from an EMBL/GenBank/DDBJ whole genome shotgun (WGS) entry which is preliminary data.</text>
</comment>
<organism evidence="3 4">
    <name type="scientific">Saitozyma podzolica</name>
    <dbReference type="NCBI Taxonomy" id="1890683"/>
    <lineage>
        <taxon>Eukaryota</taxon>
        <taxon>Fungi</taxon>
        <taxon>Dikarya</taxon>
        <taxon>Basidiomycota</taxon>
        <taxon>Agaricomycotina</taxon>
        <taxon>Tremellomycetes</taxon>
        <taxon>Tremellales</taxon>
        <taxon>Trimorphomycetaceae</taxon>
        <taxon>Saitozyma</taxon>
    </lineage>
</organism>
<dbReference type="Proteomes" id="UP000279259">
    <property type="component" value="Unassembled WGS sequence"/>
</dbReference>
<keyword evidence="2" id="KW-0732">Signal</keyword>
<name>A0A427Y7K2_9TREE</name>
<dbReference type="EMBL" id="RSCD01000018">
    <property type="protein sequence ID" value="RSH87059.1"/>
    <property type="molecule type" value="Genomic_DNA"/>
</dbReference>
<sequence>MRFASLVLSAAVCFTAVSAAPSQPKSKGCHSNAECLQQGKPVMKPKHLGSPTRRALPQVSSGPPVATSGLIEVTDSTGVNTLGYLSQTLTNDGAFTYSFSAAELVSFSADAIDPTSGLTLTLGTAPSIGYQYLAGSYGTGGTSILGDNGNYVVLTAADDTSTASSTPEGISTAFCGYTTCEAETGIWTFDPSTQELTAQWVNPAGDSLAAEIGFDPASSDLILSESTDAYNTAHGANVETVRFFLGNYA</sequence>